<dbReference type="AlphaFoldDB" id="A0A4V2JXL3"/>
<organism evidence="1 2">
    <name type="scientific">Hamiltosporidium tvaerminnensis</name>
    <dbReference type="NCBI Taxonomy" id="1176355"/>
    <lineage>
        <taxon>Eukaryota</taxon>
        <taxon>Fungi</taxon>
        <taxon>Fungi incertae sedis</taxon>
        <taxon>Microsporidia</taxon>
        <taxon>Dubosqiidae</taxon>
        <taxon>Hamiltosporidium</taxon>
    </lineage>
</organism>
<keyword evidence="2" id="KW-1185">Reference proteome</keyword>
<name>A0A4V2JXL3_9MICR</name>
<accession>A0A4V2JXL3</accession>
<proteinExistence type="predicted"/>
<gene>
    <name evidence="1" type="ORF">CWI38_0834p0010</name>
</gene>
<dbReference type="Proteomes" id="UP000292282">
    <property type="component" value="Unassembled WGS sequence"/>
</dbReference>
<protein>
    <submittedName>
        <fullName evidence="1">Uncharacterized protein</fullName>
    </submittedName>
</protein>
<sequence>MNEIEIYPIELSVFFHHRNTRKNIYKIFWSNSKKQVKKDFKLQFKSTRSQESSAIEFLTLYFGRECANKKDI</sequence>
<dbReference type="VEuPathDB" id="MicrosporidiaDB:CWI38_0834p0010"/>
<reference evidence="1 2" key="1">
    <citation type="submission" date="2017-12" db="EMBL/GenBank/DDBJ databases">
        <authorList>
            <person name="Pombert J.-F."/>
            <person name="Haag K.L."/>
            <person name="Ebert D."/>
        </authorList>
    </citation>
    <scope>NUCLEOTIDE SEQUENCE [LARGE SCALE GENOMIC DNA]</scope>
    <source>
        <strain evidence="1">IL-G-3</strain>
    </source>
</reference>
<comment type="caution">
    <text evidence="1">The sequence shown here is derived from an EMBL/GenBank/DDBJ whole genome shotgun (WGS) entry which is preliminary data.</text>
</comment>
<dbReference type="EMBL" id="PITK01000834">
    <property type="protein sequence ID" value="TBU12242.1"/>
    <property type="molecule type" value="Genomic_DNA"/>
</dbReference>
<evidence type="ECO:0000313" key="1">
    <source>
        <dbReference type="EMBL" id="TBU12242.1"/>
    </source>
</evidence>
<evidence type="ECO:0000313" key="2">
    <source>
        <dbReference type="Proteomes" id="UP000292282"/>
    </source>
</evidence>